<keyword evidence="2" id="KW-0808">Transferase</keyword>
<evidence type="ECO:0000256" key="5">
    <source>
        <dbReference type="ARBA" id="ARBA00022840"/>
    </source>
</evidence>
<sequence length="380" mass="40275">MAATACDHLMQPVAARAVAAAEDHETKLQKSSTNQVVCFGELLVDFVPTVCGLALGDVPAFKTAPGGAPANVAVGICKLGGNAAFIGKIGDDEFGYALVKVLKKHGVETRGVRFESLARTALAFVSLRSDGEREFMFYRNPSADMLMVPGELDSELISSAGIFHYGSISLISEPSRSTHLAALKIAKEANVVLSYDPNLRLPLWSSAAAARAGIMSIWQQANIIKVSDEEVKFLTSSCSCSIPAAASDTDHVQTAAAVLHDDGDDDDDETVLNCLWHPDLKLLLVTHGADGCRYYTPSFKGKVASLQVQAVDTTGAGDAFVAGLLSKLVQDFSLLQNEARLRQALQFANACGAITTTERGAIPALPDTHTVLRSLSSKLP</sequence>
<dbReference type="Proteomes" id="UP001497522">
    <property type="component" value="Chromosome 8"/>
</dbReference>
<dbReference type="Pfam" id="PF00294">
    <property type="entry name" value="PfkB"/>
    <property type="match status" value="1"/>
</dbReference>
<dbReference type="CDD" id="cd01167">
    <property type="entry name" value="bac_FRK"/>
    <property type="match status" value="1"/>
</dbReference>
<name>A0ABP1BYA0_9BRYO</name>
<accession>A0ABP1BYA0</accession>
<dbReference type="InterPro" id="IPR011611">
    <property type="entry name" value="PfkB_dom"/>
</dbReference>
<evidence type="ECO:0000259" key="6">
    <source>
        <dbReference type="Pfam" id="PF00294"/>
    </source>
</evidence>
<dbReference type="InterPro" id="IPR029056">
    <property type="entry name" value="Ribokinase-like"/>
</dbReference>
<gene>
    <name evidence="7" type="ORF">CSSPJE1EN2_LOCUS22808</name>
</gene>
<organism evidence="7 8">
    <name type="scientific">Sphagnum jensenii</name>
    <dbReference type="NCBI Taxonomy" id="128206"/>
    <lineage>
        <taxon>Eukaryota</taxon>
        <taxon>Viridiplantae</taxon>
        <taxon>Streptophyta</taxon>
        <taxon>Embryophyta</taxon>
        <taxon>Bryophyta</taxon>
        <taxon>Sphagnophytina</taxon>
        <taxon>Sphagnopsida</taxon>
        <taxon>Sphagnales</taxon>
        <taxon>Sphagnaceae</taxon>
        <taxon>Sphagnum</taxon>
    </lineage>
</organism>
<reference evidence="7" key="1">
    <citation type="submission" date="2024-03" db="EMBL/GenBank/DDBJ databases">
        <authorList>
            <consortium name="ELIXIR-Norway"/>
            <consortium name="Elixir Norway"/>
        </authorList>
    </citation>
    <scope>NUCLEOTIDE SEQUENCE</scope>
</reference>
<dbReference type="EMBL" id="OZ023709">
    <property type="protein sequence ID" value="CAK9881452.1"/>
    <property type="molecule type" value="Genomic_DNA"/>
</dbReference>
<evidence type="ECO:0000256" key="2">
    <source>
        <dbReference type="ARBA" id="ARBA00022679"/>
    </source>
</evidence>
<dbReference type="PROSITE" id="PS00584">
    <property type="entry name" value="PFKB_KINASES_2"/>
    <property type="match status" value="1"/>
</dbReference>
<evidence type="ECO:0000256" key="1">
    <source>
        <dbReference type="ARBA" id="ARBA00010688"/>
    </source>
</evidence>
<dbReference type="PANTHER" id="PTHR43085:SF1">
    <property type="entry name" value="PSEUDOURIDINE KINASE-RELATED"/>
    <property type="match status" value="1"/>
</dbReference>
<comment type="similarity">
    <text evidence="1">Belongs to the carbohydrate kinase PfkB family.</text>
</comment>
<dbReference type="PROSITE" id="PS00583">
    <property type="entry name" value="PFKB_KINASES_1"/>
    <property type="match status" value="1"/>
</dbReference>
<protein>
    <recommendedName>
        <fullName evidence="6">Carbohydrate kinase PfkB domain-containing protein</fullName>
    </recommendedName>
</protein>
<evidence type="ECO:0000313" key="7">
    <source>
        <dbReference type="EMBL" id="CAK9881452.1"/>
    </source>
</evidence>
<evidence type="ECO:0000256" key="3">
    <source>
        <dbReference type="ARBA" id="ARBA00022741"/>
    </source>
</evidence>
<dbReference type="InterPro" id="IPR050306">
    <property type="entry name" value="PfkB_Carbo_kinase"/>
</dbReference>
<dbReference type="SUPFAM" id="SSF53613">
    <property type="entry name" value="Ribokinase-like"/>
    <property type="match status" value="1"/>
</dbReference>
<dbReference type="PANTHER" id="PTHR43085">
    <property type="entry name" value="HEXOKINASE FAMILY MEMBER"/>
    <property type="match status" value="1"/>
</dbReference>
<dbReference type="InterPro" id="IPR002173">
    <property type="entry name" value="Carboh/pur_kinase_PfkB_CS"/>
</dbReference>
<keyword evidence="4" id="KW-0418">Kinase</keyword>
<evidence type="ECO:0000256" key="4">
    <source>
        <dbReference type="ARBA" id="ARBA00022777"/>
    </source>
</evidence>
<proteinExistence type="inferred from homology"/>
<keyword evidence="5" id="KW-0067">ATP-binding</keyword>
<dbReference type="Gene3D" id="3.40.1190.20">
    <property type="match status" value="1"/>
</dbReference>
<keyword evidence="8" id="KW-1185">Reference proteome</keyword>
<feature type="domain" description="Carbohydrate kinase PfkB" evidence="6">
    <location>
        <begin position="35"/>
        <end position="367"/>
    </location>
</feature>
<keyword evidence="3" id="KW-0547">Nucleotide-binding</keyword>
<evidence type="ECO:0000313" key="8">
    <source>
        <dbReference type="Proteomes" id="UP001497522"/>
    </source>
</evidence>